<feature type="domain" description="Radical SAM core" evidence="7">
    <location>
        <begin position="23"/>
        <end position="237"/>
    </location>
</feature>
<dbReference type="Pfam" id="PF04055">
    <property type="entry name" value="Radical_SAM"/>
    <property type="match status" value="1"/>
</dbReference>
<keyword evidence="5" id="KW-0408">Iron</keyword>
<dbReference type="SFLD" id="SFLDS00029">
    <property type="entry name" value="Radical_SAM"/>
    <property type="match status" value="1"/>
</dbReference>
<dbReference type="PANTHER" id="PTHR30352">
    <property type="entry name" value="PYRUVATE FORMATE-LYASE-ACTIVATING ENZYME"/>
    <property type="match status" value="1"/>
</dbReference>
<keyword evidence="2" id="KW-0004">4Fe-4S</keyword>
<evidence type="ECO:0000256" key="2">
    <source>
        <dbReference type="ARBA" id="ARBA00022485"/>
    </source>
</evidence>
<dbReference type="InterPro" id="IPR012840">
    <property type="entry name" value="NrdG2"/>
</dbReference>
<dbReference type="PROSITE" id="PS51918">
    <property type="entry name" value="RADICAL_SAM"/>
    <property type="match status" value="1"/>
</dbReference>
<evidence type="ECO:0000313" key="8">
    <source>
        <dbReference type="EMBL" id="HDD52577.1"/>
    </source>
</evidence>
<dbReference type="AlphaFoldDB" id="A0A7C0Y8G7"/>
<organism evidence="8">
    <name type="scientific">Thermosulfidibacter takaii</name>
    <dbReference type="NCBI Taxonomy" id="412593"/>
    <lineage>
        <taxon>Bacteria</taxon>
        <taxon>Pseudomonadati</taxon>
        <taxon>Thermosulfidibacterota</taxon>
        <taxon>Thermosulfidibacteria</taxon>
        <taxon>Thermosulfidibacterales</taxon>
        <taxon>Thermosulfidibacteraceae</taxon>
    </lineage>
</organism>
<dbReference type="InterPro" id="IPR034457">
    <property type="entry name" value="Organic_radical-activating"/>
</dbReference>
<evidence type="ECO:0000259" key="7">
    <source>
        <dbReference type="PROSITE" id="PS51918"/>
    </source>
</evidence>
<dbReference type="InterPro" id="IPR007197">
    <property type="entry name" value="rSAM"/>
</dbReference>
<dbReference type="Proteomes" id="UP000885690">
    <property type="component" value="Unassembled WGS sequence"/>
</dbReference>
<dbReference type="GO" id="GO:0046872">
    <property type="term" value="F:metal ion binding"/>
    <property type="evidence" value="ECO:0007669"/>
    <property type="project" value="UniProtKB-KW"/>
</dbReference>
<name>A0A7C0Y8G7_9BACT</name>
<dbReference type="NCBIfam" id="TIGR02495">
    <property type="entry name" value="NrdG2"/>
    <property type="match status" value="1"/>
</dbReference>
<evidence type="ECO:0000256" key="1">
    <source>
        <dbReference type="ARBA" id="ARBA00001966"/>
    </source>
</evidence>
<keyword evidence="4" id="KW-0479">Metal-binding</keyword>
<dbReference type="InterPro" id="IPR013785">
    <property type="entry name" value="Aldolase_TIM"/>
</dbReference>
<keyword evidence="6" id="KW-0411">Iron-sulfur</keyword>
<proteinExistence type="predicted"/>
<evidence type="ECO:0000256" key="5">
    <source>
        <dbReference type="ARBA" id="ARBA00023004"/>
    </source>
</evidence>
<gene>
    <name evidence="8" type="ORF">ENF32_00720</name>
</gene>
<reference evidence="8" key="1">
    <citation type="journal article" date="2020" name="mSystems">
        <title>Genome- and Community-Level Interaction Insights into Carbon Utilization and Element Cycling Functions of Hydrothermarchaeota in Hydrothermal Sediment.</title>
        <authorList>
            <person name="Zhou Z."/>
            <person name="Liu Y."/>
            <person name="Xu W."/>
            <person name="Pan J."/>
            <person name="Luo Z.H."/>
            <person name="Li M."/>
        </authorList>
    </citation>
    <scope>NUCLEOTIDE SEQUENCE [LARGE SCALE GENOMIC DNA]</scope>
    <source>
        <strain evidence="8">HyVt-115</strain>
    </source>
</reference>
<dbReference type="CDD" id="cd01335">
    <property type="entry name" value="Radical_SAM"/>
    <property type="match status" value="1"/>
</dbReference>
<comment type="cofactor">
    <cofactor evidence="1">
        <name>[4Fe-4S] cluster</name>
        <dbReference type="ChEBI" id="CHEBI:49883"/>
    </cofactor>
</comment>
<evidence type="ECO:0000256" key="4">
    <source>
        <dbReference type="ARBA" id="ARBA00022723"/>
    </source>
</evidence>
<dbReference type="SFLD" id="SFLDG01094">
    <property type="entry name" value="Uncharacterised_Radical_SAM_Su"/>
    <property type="match status" value="1"/>
</dbReference>
<accession>A0A7C0Y8G7</accession>
<evidence type="ECO:0000256" key="3">
    <source>
        <dbReference type="ARBA" id="ARBA00022691"/>
    </source>
</evidence>
<evidence type="ECO:0000256" key="6">
    <source>
        <dbReference type="ARBA" id="ARBA00023014"/>
    </source>
</evidence>
<dbReference type="EMBL" id="DQWS01000029">
    <property type="protein sequence ID" value="HDD52577.1"/>
    <property type="molecule type" value="Genomic_DNA"/>
</dbReference>
<dbReference type="GO" id="GO:0051539">
    <property type="term" value="F:4 iron, 4 sulfur cluster binding"/>
    <property type="evidence" value="ECO:0007669"/>
    <property type="project" value="UniProtKB-KW"/>
</dbReference>
<dbReference type="GO" id="GO:0003824">
    <property type="term" value="F:catalytic activity"/>
    <property type="evidence" value="ECO:0007669"/>
    <property type="project" value="InterPro"/>
</dbReference>
<dbReference type="Gene3D" id="3.20.20.70">
    <property type="entry name" value="Aldolase class I"/>
    <property type="match status" value="1"/>
</dbReference>
<sequence length="242" mass="26307">MTGSYPSGDGWGIRGFQGVSLLDFPGRVASLIFLGGCTCRCPFCHNPSLVLPRLLSLGDELPISQVMSDVARRMKLITGVVISGGEPTLQEDLLLELLKEAKALGLATKLDTNGFRPRVLEKVLDEGLVDVVAMDIKTSPLRYPVATGGRDFGPVAESLEILKNKASHCILRTTLVPGVVDLEDMEEIASLAQGASEYHLQPFSSRVTLDPQYEGMSAYPPHVMEEMARVLEKEGLAVVRLW</sequence>
<dbReference type="InterPro" id="IPR058240">
    <property type="entry name" value="rSAM_sf"/>
</dbReference>
<protein>
    <submittedName>
        <fullName evidence="8">Anaerobic ribonucleoside-triphosphate reductase activating protein</fullName>
    </submittedName>
</protein>
<comment type="caution">
    <text evidence="8">The sequence shown here is derived from an EMBL/GenBank/DDBJ whole genome shotgun (WGS) entry which is preliminary data.</text>
</comment>
<dbReference type="SUPFAM" id="SSF102114">
    <property type="entry name" value="Radical SAM enzymes"/>
    <property type="match status" value="1"/>
</dbReference>
<keyword evidence="3" id="KW-0949">S-adenosyl-L-methionine</keyword>